<proteinExistence type="predicted"/>
<sequence length="91" mass="10198">MSTLTPSRVGFMRHDTLRAICEQHLAPATAFWRSLIDAAICREWVINVGLREAFSRLAHMSCELIYRLRSAGRIEGHVAEIPSGMKAAKNC</sequence>
<name>A0ACC6T985_9HYPH</name>
<keyword evidence="2" id="KW-1185">Reference proteome</keyword>
<comment type="caution">
    <text evidence="1">The sequence shown here is derived from an EMBL/GenBank/DDBJ whole genome shotgun (WGS) entry which is preliminary data.</text>
</comment>
<accession>A0ACC6T985</accession>
<dbReference type="EMBL" id="JAMYRI010000038">
    <property type="protein sequence ID" value="MER9288455.1"/>
    <property type="molecule type" value="Genomic_DNA"/>
</dbReference>
<dbReference type="Proteomes" id="UP001480082">
    <property type="component" value="Unassembled WGS sequence"/>
</dbReference>
<organism evidence="1 2">
    <name type="scientific">Mesorhizobium australicum</name>
    <dbReference type="NCBI Taxonomy" id="536018"/>
    <lineage>
        <taxon>Bacteria</taxon>
        <taxon>Pseudomonadati</taxon>
        <taxon>Pseudomonadota</taxon>
        <taxon>Alphaproteobacteria</taxon>
        <taxon>Hyphomicrobiales</taxon>
        <taxon>Phyllobacteriaceae</taxon>
        <taxon>Mesorhizobium</taxon>
    </lineage>
</organism>
<protein>
    <submittedName>
        <fullName evidence="1">Uncharacterized protein</fullName>
    </submittedName>
</protein>
<reference evidence="1 2" key="1">
    <citation type="journal article" date="2024" name="Proc. Natl. Acad. Sci. U.S.A.">
        <title>The evolutionary genomics of adaptation to stress in wild rhizobium bacteria.</title>
        <authorList>
            <person name="Kehlet-Delgado H."/>
            <person name="Montoya A.P."/>
            <person name="Jensen K.T."/>
            <person name="Wendlandt C.E."/>
            <person name="Dexheimer C."/>
            <person name="Roberts M."/>
            <person name="Torres Martinez L."/>
            <person name="Friesen M.L."/>
            <person name="Griffitts J.S."/>
            <person name="Porter S.S."/>
        </authorList>
    </citation>
    <scope>NUCLEOTIDE SEQUENCE [LARGE SCALE GENOMIC DNA]</scope>
    <source>
        <strain evidence="1 2">M0468</strain>
    </source>
</reference>
<gene>
    <name evidence="1" type="ORF">NKI81_32045</name>
</gene>
<evidence type="ECO:0000313" key="2">
    <source>
        <dbReference type="Proteomes" id="UP001480082"/>
    </source>
</evidence>
<evidence type="ECO:0000313" key="1">
    <source>
        <dbReference type="EMBL" id="MER9288455.1"/>
    </source>
</evidence>